<dbReference type="AlphaFoldDB" id="A0A655AMB3"/>
<keyword evidence="1" id="KW-0732">Signal</keyword>
<evidence type="ECO:0000256" key="1">
    <source>
        <dbReference type="SAM" id="SignalP"/>
    </source>
</evidence>
<evidence type="ECO:0000313" key="2">
    <source>
        <dbReference type="EMBL" id="CKT47057.1"/>
    </source>
</evidence>
<feature type="chain" id="PRO_5038308622" description="Secreted protein" evidence="1">
    <location>
        <begin position="17"/>
        <end position="56"/>
    </location>
</feature>
<gene>
    <name evidence="2" type="ORF">ERS027659_04455</name>
    <name evidence="3" type="ORF">ERS027661_04505</name>
</gene>
<evidence type="ECO:0000313" key="3">
    <source>
        <dbReference type="EMBL" id="CKT54829.1"/>
    </source>
</evidence>
<sequence length="56" mass="5511">MTSALCSLAKVLMALAASTGSPVTNAIAVGPTNSSSRPSMPASEAARLMSVFLATA</sequence>
<proteinExistence type="predicted"/>
<dbReference type="EMBL" id="CNFT01001621">
    <property type="protein sequence ID" value="CKT47057.1"/>
    <property type="molecule type" value="Genomic_DNA"/>
</dbReference>
<reference evidence="4 5" key="1">
    <citation type="submission" date="2015-03" db="EMBL/GenBank/DDBJ databases">
        <authorList>
            <consortium name="Pathogen Informatics"/>
        </authorList>
    </citation>
    <scope>NUCLEOTIDE SEQUENCE [LARGE SCALE GENOMIC DNA]</scope>
    <source>
        <strain evidence="2 5">Bir 185</strain>
        <strain evidence="3 4">Bir 187</strain>
    </source>
</reference>
<dbReference type="EMBL" id="CNFU01001571">
    <property type="protein sequence ID" value="CKT54829.1"/>
    <property type="molecule type" value="Genomic_DNA"/>
</dbReference>
<organism evidence="2 5">
    <name type="scientific">Mycobacterium tuberculosis</name>
    <dbReference type="NCBI Taxonomy" id="1773"/>
    <lineage>
        <taxon>Bacteria</taxon>
        <taxon>Bacillati</taxon>
        <taxon>Actinomycetota</taxon>
        <taxon>Actinomycetes</taxon>
        <taxon>Mycobacteriales</taxon>
        <taxon>Mycobacteriaceae</taxon>
        <taxon>Mycobacterium</taxon>
        <taxon>Mycobacterium tuberculosis complex</taxon>
    </lineage>
</organism>
<dbReference type="Proteomes" id="UP000050164">
    <property type="component" value="Unassembled WGS sequence"/>
</dbReference>
<evidence type="ECO:0000313" key="5">
    <source>
        <dbReference type="Proteomes" id="UP000050164"/>
    </source>
</evidence>
<accession>A0A655AMB3</accession>
<evidence type="ECO:0008006" key="6">
    <source>
        <dbReference type="Google" id="ProtNLM"/>
    </source>
</evidence>
<feature type="signal peptide" evidence="1">
    <location>
        <begin position="1"/>
        <end position="16"/>
    </location>
</feature>
<dbReference type="Proteomes" id="UP000049023">
    <property type="component" value="Unassembled WGS sequence"/>
</dbReference>
<protein>
    <recommendedName>
        <fullName evidence="6">Secreted protein</fullName>
    </recommendedName>
</protein>
<name>A0A655AMB3_MYCTX</name>
<evidence type="ECO:0000313" key="4">
    <source>
        <dbReference type="Proteomes" id="UP000049023"/>
    </source>
</evidence>